<reference evidence="2 3" key="1">
    <citation type="submission" date="2016-02" db="EMBL/GenBank/DDBJ databases">
        <authorList>
            <consortium name="Pathogen Informatics"/>
        </authorList>
    </citation>
    <scope>NUCLEOTIDE SEQUENCE [LARGE SCALE GENOMIC DNA]</scope>
    <source>
        <strain evidence="2 3">SS1013</strain>
    </source>
</reference>
<evidence type="ECO:0000313" key="3">
    <source>
        <dbReference type="Proteomes" id="UP000069526"/>
    </source>
</evidence>
<dbReference type="GO" id="GO:0006313">
    <property type="term" value="P:DNA transposition"/>
    <property type="evidence" value="ECO:0007669"/>
    <property type="project" value="InterPro"/>
</dbReference>
<protein>
    <submittedName>
        <fullName evidence="2">Transposase</fullName>
    </submittedName>
</protein>
<dbReference type="PANTHER" id="PTHR34614">
    <property type="match status" value="1"/>
</dbReference>
<accession>A0A0Z8QVI2</accession>
<dbReference type="Proteomes" id="UP000069526">
    <property type="component" value="Unassembled WGS sequence"/>
</dbReference>
<name>A0A0Z8QVI2_STRSU</name>
<organism evidence="2 3">
    <name type="scientific">Streptococcus suis</name>
    <dbReference type="NCBI Taxonomy" id="1307"/>
    <lineage>
        <taxon>Bacteria</taxon>
        <taxon>Bacillati</taxon>
        <taxon>Bacillota</taxon>
        <taxon>Bacilli</taxon>
        <taxon>Lactobacillales</taxon>
        <taxon>Streptococcaceae</taxon>
        <taxon>Streptococcus</taxon>
    </lineage>
</organism>
<dbReference type="GO" id="GO:0004803">
    <property type="term" value="F:transposase activity"/>
    <property type="evidence" value="ECO:0007669"/>
    <property type="project" value="InterPro"/>
</dbReference>
<dbReference type="SUPFAM" id="SSF53098">
    <property type="entry name" value="Ribonuclease H-like"/>
    <property type="match status" value="1"/>
</dbReference>
<gene>
    <name evidence="2" type="ORF">ERS132539_02191</name>
</gene>
<feature type="domain" description="Transposase IS4-like" evidence="1">
    <location>
        <begin position="213"/>
        <end position="504"/>
    </location>
</feature>
<proteinExistence type="predicted"/>
<dbReference type="InterPro" id="IPR002559">
    <property type="entry name" value="Transposase_11"/>
</dbReference>
<sequence length="584" mass="68856">MRVKKSVSKNTINYAIIKDIKVGNKRTSTIVENLGNHETLQLLHPEMEPMEWAKLRAKELTELDKEDKQEILVKLHENKQLKQNQRNEYHGGYLFLQNIYYQLGLDKICQDIQKRYHFSFHLDTILSRLLYGRILFPSSKRSTAHFSQTLLEPTTIELQHLYRGLEIIAKETDFIQEQLYKNSTALSSRKTDVLYYDCTNFYFEIEEDDEEGQMRQYGYSKEHRPNPIVQMGLFMDSQGIPLAFSITPGNTNEQTTMKPLEKKIIKDFEKAQFVVCTDAGLSSIGNKRYNNISGRAFVTTQSVKKLKKEDKDWATASTGWRLMGDKSETFYDISTLDERNPDLLYRQVFYKECPLPQDGLEDQRLIVTFSAKYRDYQRKIRERQIQRTSKWLGKPADYKKKQSTDPKRFLKVIETTRDGEIAEKTFIELDEERIVSEARFDGIYAVTTNLDDSIETIVSINQRRWEIEECFRIMKHELKARPVYLSREDRISAHFTTCFLALILYRYLELAVQKQFTCTELIETLRSYTFKYLPVFGYLPNYTRTAITDQLHQTFGFRSDYQILSEKKMKKILQSSKSRKSTHF</sequence>
<evidence type="ECO:0000259" key="1">
    <source>
        <dbReference type="Pfam" id="PF01609"/>
    </source>
</evidence>
<dbReference type="Pfam" id="PF01609">
    <property type="entry name" value="DDE_Tnp_1"/>
    <property type="match status" value="1"/>
</dbReference>
<dbReference type="AlphaFoldDB" id="A0A0Z8QVI2"/>
<dbReference type="InterPro" id="IPR012337">
    <property type="entry name" value="RNaseH-like_sf"/>
</dbReference>
<dbReference type="NCBIfam" id="NF033559">
    <property type="entry name" value="transpos_IS1634"/>
    <property type="match status" value="1"/>
</dbReference>
<dbReference type="GO" id="GO:0003677">
    <property type="term" value="F:DNA binding"/>
    <property type="evidence" value="ECO:0007669"/>
    <property type="project" value="InterPro"/>
</dbReference>
<evidence type="ECO:0000313" key="2">
    <source>
        <dbReference type="EMBL" id="CYW70907.1"/>
    </source>
</evidence>
<dbReference type="InterPro" id="IPR047654">
    <property type="entry name" value="IS1634_transpos"/>
</dbReference>
<dbReference type="PANTHER" id="PTHR34614:SF2">
    <property type="entry name" value="TRANSPOSASE IS4-LIKE DOMAIN-CONTAINING PROTEIN"/>
    <property type="match status" value="1"/>
</dbReference>
<dbReference type="EMBL" id="FIJK01000078">
    <property type="protein sequence ID" value="CYW70907.1"/>
    <property type="molecule type" value="Genomic_DNA"/>
</dbReference>
<dbReference type="RefSeq" id="WP_044767245.1">
    <property type="nucleotide sequence ID" value="NZ_CEIH01000099.1"/>
</dbReference>